<dbReference type="CDD" id="cd06927">
    <property type="entry name" value="RNAP_L"/>
    <property type="match status" value="1"/>
</dbReference>
<dbReference type="AlphaFoldDB" id="A8AA05"/>
<keyword evidence="2 3" id="KW-0804">Transcription</keyword>
<dbReference type="GO" id="GO:0046983">
    <property type="term" value="F:protein dimerization activity"/>
    <property type="evidence" value="ECO:0007669"/>
    <property type="project" value="InterPro"/>
</dbReference>
<keyword evidence="1 3" id="KW-0240">DNA-directed RNA polymerase</keyword>
<feature type="domain" description="DNA-directed RNA polymerase RBP11-like dimerisation" evidence="4">
    <location>
        <begin position="21"/>
        <end position="91"/>
    </location>
</feature>
<evidence type="ECO:0000256" key="1">
    <source>
        <dbReference type="ARBA" id="ARBA00022478"/>
    </source>
</evidence>
<dbReference type="GO" id="GO:0005737">
    <property type="term" value="C:cytoplasm"/>
    <property type="evidence" value="ECO:0007669"/>
    <property type="project" value="UniProtKB-SubCell"/>
</dbReference>
<proteinExistence type="inferred from homology"/>
<evidence type="ECO:0000259" key="4">
    <source>
        <dbReference type="Pfam" id="PF13656"/>
    </source>
</evidence>
<dbReference type="EC" id="2.7.7.6" evidence="3"/>
<evidence type="ECO:0000313" key="6">
    <source>
        <dbReference type="Proteomes" id="UP000000262"/>
    </source>
</evidence>
<dbReference type="SUPFAM" id="SSF55257">
    <property type="entry name" value="RBP11-like subunits of RNA polymerase"/>
    <property type="match status" value="1"/>
</dbReference>
<keyword evidence="3" id="KW-0963">Cytoplasm</keyword>
<comment type="function">
    <text evidence="3">DNA-dependent RNA polymerase (RNAP) catalyzes the transcription of DNA into RNA using the four ribonucleoside triphosphates as substrates.</text>
</comment>
<comment type="subunit">
    <text evidence="3">Part of the RNA polymerase complex.</text>
</comment>
<dbReference type="GO" id="GO:0003899">
    <property type="term" value="F:DNA-directed RNA polymerase activity"/>
    <property type="evidence" value="ECO:0007669"/>
    <property type="project" value="UniProtKB-UniRule"/>
</dbReference>
<dbReference type="GO" id="GO:0003677">
    <property type="term" value="F:DNA binding"/>
    <property type="evidence" value="ECO:0007669"/>
    <property type="project" value="InterPro"/>
</dbReference>
<dbReference type="Pfam" id="PF13656">
    <property type="entry name" value="RNA_pol_L_2"/>
    <property type="match status" value="1"/>
</dbReference>
<comment type="catalytic activity">
    <reaction evidence="3">
        <text>RNA(n) + a ribonucleoside 5'-triphosphate = RNA(n+1) + diphosphate</text>
        <dbReference type="Rhea" id="RHEA:21248"/>
        <dbReference type="Rhea" id="RHEA-COMP:14527"/>
        <dbReference type="Rhea" id="RHEA-COMP:17342"/>
        <dbReference type="ChEBI" id="CHEBI:33019"/>
        <dbReference type="ChEBI" id="CHEBI:61557"/>
        <dbReference type="ChEBI" id="CHEBI:140395"/>
        <dbReference type="EC" id="2.7.7.6"/>
    </reaction>
</comment>
<organism evidence="5 6">
    <name type="scientific">Ignicoccus hospitalis (strain KIN4/I / DSM 18386 / JCM 14125)</name>
    <dbReference type="NCBI Taxonomy" id="453591"/>
    <lineage>
        <taxon>Archaea</taxon>
        <taxon>Thermoproteota</taxon>
        <taxon>Thermoprotei</taxon>
        <taxon>Desulfurococcales</taxon>
        <taxon>Desulfurococcaceae</taxon>
        <taxon>Ignicoccus</taxon>
    </lineage>
</organism>
<dbReference type="EMBL" id="CP000816">
    <property type="protein sequence ID" value="ABU81757.1"/>
    <property type="molecule type" value="Genomic_DNA"/>
</dbReference>
<protein>
    <recommendedName>
        <fullName evidence="3">DNA-directed RNA polymerase subunit Rpo11</fullName>
        <ecNumber evidence="3">2.7.7.6</ecNumber>
    </recommendedName>
    <alternativeName>
        <fullName evidence="3">DNA-directed RNA polymerase subunit L</fullName>
    </alternativeName>
</protein>
<dbReference type="InterPro" id="IPR008193">
    <property type="entry name" value="RNA_pol_Rpb11_13-16kDa_CS"/>
</dbReference>
<dbReference type="InterPro" id="IPR009025">
    <property type="entry name" value="RBP11-like_dimer"/>
</dbReference>
<name>A8AA05_IGNH4</name>
<comment type="subcellular location">
    <subcellularLocation>
        <location evidence="3">Cytoplasm</location>
    </subcellularLocation>
</comment>
<dbReference type="STRING" id="453591.Igni_0575"/>
<accession>A8AA05</accession>
<dbReference type="GO" id="GO:0006351">
    <property type="term" value="P:DNA-templated transcription"/>
    <property type="evidence" value="ECO:0007669"/>
    <property type="project" value="UniProtKB-UniRule"/>
</dbReference>
<dbReference type="PhylomeDB" id="A8AA05"/>
<keyword evidence="3" id="KW-0548">Nucleotidyltransferase</keyword>
<dbReference type="RefSeq" id="WP_011998609.1">
    <property type="nucleotide sequence ID" value="NC_009776.1"/>
</dbReference>
<dbReference type="OrthoDB" id="24205at2157"/>
<dbReference type="GO" id="GO:0000428">
    <property type="term" value="C:DNA-directed RNA polymerase complex"/>
    <property type="evidence" value="ECO:0007669"/>
    <property type="project" value="UniProtKB-KW"/>
</dbReference>
<dbReference type="InterPro" id="IPR022905">
    <property type="entry name" value="Rpo11-like"/>
</dbReference>
<dbReference type="eggNOG" id="arCOG04111">
    <property type="taxonomic scope" value="Archaea"/>
</dbReference>
<comment type="similarity">
    <text evidence="3">Belongs to the archaeal Rpo11/eukaryotic RPB11/RPC19 RNA polymerase subunit family.</text>
</comment>
<gene>
    <name evidence="3" type="primary">rpo11</name>
    <name evidence="3" type="synonym">rpoL</name>
    <name evidence="5" type="ordered locus">Igni_0575</name>
</gene>
<evidence type="ECO:0000313" key="5">
    <source>
        <dbReference type="EMBL" id="ABU81757.1"/>
    </source>
</evidence>
<dbReference type="GeneID" id="5562384"/>
<dbReference type="KEGG" id="iho:Igni_0575"/>
<dbReference type="HAMAP" id="MF_00261">
    <property type="entry name" value="RNApol_arch_Rpo11"/>
    <property type="match status" value="1"/>
</dbReference>
<evidence type="ECO:0000256" key="3">
    <source>
        <dbReference type="HAMAP-Rule" id="MF_00261"/>
    </source>
</evidence>
<dbReference type="Gene3D" id="3.30.1360.10">
    <property type="entry name" value="RNA polymerase, RBP11-like subunit"/>
    <property type="match status" value="1"/>
</dbReference>
<evidence type="ECO:0000256" key="2">
    <source>
        <dbReference type="ARBA" id="ARBA00023163"/>
    </source>
</evidence>
<dbReference type="HOGENOM" id="CLU_090381_5_1_2"/>
<dbReference type="Proteomes" id="UP000000262">
    <property type="component" value="Chromosome"/>
</dbReference>
<keyword evidence="3" id="KW-0808">Transferase</keyword>
<reference evidence="5 6" key="1">
    <citation type="journal article" date="2008" name="Genome Biol.">
        <title>A genomic analysis of the archaeal system Ignicoccus hospitalis-Nanoarchaeum equitans.</title>
        <authorList>
            <person name="Podar M."/>
            <person name="Anderson I."/>
            <person name="Makarova K.S."/>
            <person name="Elkins J.G."/>
            <person name="Ivanova N."/>
            <person name="Wall M.A."/>
            <person name="Lykidis A."/>
            <person name="Mavromatis K."/>
            <person name="Sun H."/>
            <person name="Hudson M.E."/>
            <person name="Chen W."/>
            <person name="Deciu C."/>
            <person name="Hutchison D."/>
            <person name="Eads J.R."/>
            <person name="Anderson A."/>
            <person name="Fernandes F."/>
            <person name="Szeto E."/>
            <person name="Lapidus A."/>
            <person name="Kyrpides N.C."/>
            <person name="Saier M.H.Jr."/>
            <person name="Richardson P.M."/>
            <person name="Rachel R."/>
            <person name="Huber H."/>
            <person name="Eisen J.A."/>
            <person name="Koonin E.V."/>
            <person name="Keller M."/>
            <person name="Stetter K.O."/>
        </authorList>
    </citation>
    <scope>NUCLEOTIDE SEQUENCE [LARGE SCALE GENOMIC DNA]</scope>
    <source>
        <strain evidence="6">KIN4/I / DSM 18386 / JCM 14125</strain>
    </source>
</reference>
<keyword evidence="6" id="KW-1185">Reference proteome</keyword>
<dbReference type="InterPro" id="IPR036603">
    <property type="entry name" value="RBP11-like"/>
</dbReference>
<dbReference type="PROSITE" id="PS01154">
    <property type="entry name" value="RNA_POL_L_13KD"/>
    <property type="match status" value="1"/>
</dbReference>
<sequence>MRAVAQVIAEPEVVVRNDKEVRIRIPNESHTLGNLITKLASRKKGVTALYMVEHPLRQVLWITIRTDGSVDPYEVLLETIDEAINYLNQFVRELEEGK</sequence>